<feature type="region of interest" description="Disordered" evidence="1">
    <location>
        <begin position="275"/>
        <end position="300"/>
    </location>
</feature>
<dbReference type="Proteomes" id="UP001150904">
    <property type="component" value="Unassembled WGS sequence"/>
</dbReference>
<keyword evidence="3" id="KW-1185">Reference proteome</keyword>
<reference evidence="2" key="2">
    <citation type="journal article" date="2023" name="IMA Fungus">
        <title>Comparative genomic study of the Penicillium genus elucidates a diverse pangenome and 15 lateral gene transfer events.</title>
        <authorList>
            <person name="Petersen C."/>
            <person name="Sorensen T."/>
            <person name="Nielsen M.R."/>
            <person name="Sondergaard T.E."/>
            <person name="Sorensen J.L."/>
            <person name="Fitzpatrick D.A."/>
            <person name="Frisvad J.C."/>
            <person name="Nielsen K.L."/>
        </authorList>
    </citation>
    <scope>NUCLEOTIDE SEQUENCE</scope>
    <source>
        <strain evidence="2">IBT 15544</strain>
    </source>
</reference>
<dbReference type="PANTHER" id="PTHR47843">
    <property type="entry name" value="BTB DOMAIN-CONTAINING PROTEIN-RELATED"/>
    <property type="match status" value="1"/>
</dbReference>
<dbReference type="SUPFAM" id="SSF54695">
    <property type="entry name" value="POZ domain"/>
    <property type="match status" value="1"/>
</dbReference>
<dbReference type="Gene3D" id="3.30.710.10">
    <property type="entry name" value="Potassium Channel Kv1.1, Chain A"/>
    <property type="match status" value="1"/>
</dbReference>
<accession>A0A9W9NGS9</accession>
<reference evidence="2" key="1">
    <citation type="submission" date="2022-12" db="EMBL/GenBank/DDBJ databases">
        <authorList>
            <person name="Petersen C."/>
        </authorList>
    </citation>
    <scope>NUCLEOTIDE SEQUENCE</scope>
    <source>
        <strain evidence="2">IBT 15544</strain>
    </source>
</reference>
<organism evidence="2 3">
    <name type="scientific">Penicillium cinerascens</name>
    <dbReference type="NCBI Taxonomy" id="70096"/>
    <lineage>
        <taxon>Eukaryota</taxon>
        <taxon>Fungi</taxon>
        <taxon>Dikarya</taxon>
        <taxon>Ascomycota</taxon>
        <taxon>Pezizomycotina</taxon>
        <taxon>Eurotiomycetes</taxon>
        <taxon>Eurotiomycetidae</taxon>
        <taxon>Eurotiales</taxon>
        <taxon>Aspergillaceae</taxon>
        <taxon>Penicillium</taxon>
    </lineage>
</organism>
<proteinExistence type="predicted"/>
<protein>
    <recommendedName>
        <fullName evidence="4">BTB domain-containing protein</fullName>
    </recommendedName>
</protein>
<dbReference type="RefSeq" id="XP_058312876.1">
    <property type="nucleotide sequence ID" value="XM_058447465.1"/>
</dbReference>
<dbReference type="InterPro" id="IPR011333">
    <property type="entry name" value="SKP1/BTB/POZ_sf"/>
</dbReference>
<comment type="caution">
    <text evidence="2">The sequence shown here is derived from an EMBL/GenBank/DDBJ whole genome shotgun (WGS) entry which is preliminary data.</text>
</comment>
<evidence type="ECO:0000256" key="1">
    <source>
        <dbReference type="SAM" id="MobiDB-lite"/>
    </source>
</evidence>
<dbReference type="OrthoDB" id="3926209at2759"/>
<dbReference type="AlphaFoldDB" id="A0A9W9NGS9"/>
<gene>
    <name evidence="2" type="ORF">N7498_000402</name>
</gene>
<name>A0A9W9NGS9_9EURO</name>
<feature type="region of interest" description="Disordered" evidence="1">
    <location>
        <begin position="1"/>
        <end position="52"/>
    </location>
</feature>
<dbReference type="GeneID" id="83174765"/>
<evidence type="ECO:0000313" key="3">
    <source>
        <dbReference type="Proteomes" id="UP001150904"/>
    </source>
</evidence>
<dbReference type="PANTHER" id="PTHR47843:SF3">
    <property type="entry name" value="BTB DOMAIN-CONTAINING PROTEIN"/>
    <property type="match status" value="1"/>
</dbReference>
<sequence>MDELQVQVSDLEKSDSNANIDRTSVEVEMSGTRDPVNDTANSGPTAPSEHSEATLAVLEDTTLPDAQPVAESPTPAKEIAGRKFLDLLESPIVEIVVRRDDSEIVLAAHQNLLLESPFLAEFVNNFEPSGPRRINLSGENVEALVCFLQFQYTRDYTVPPAEIPSEGIDSSGKQLLQHAHVYTLAEKLGLPALKNLAHTKIHLIKGTPSGELAYARYVYTHTSKNDTAIRKPIASFWATRGHVLRHELKEEWKKLCFEMPDFMFDVLTIVLDRKEKEKTGQSEAQSSGRDSARKRPRSGV</sequence>
<dbReference type="EMBL" id="JAPQKR010000004">
    <property type="protein sequence ID" value="KAJ5218303.1"/>
    <property type="molecule type" value="Genomic_DNA"/>
</dbReference>
<evidence type="ECO:0008006" key="4">
    <source>
        <dbReference type="Google" id="ProtNLM"/>
    </source>
</evidence>
<evidence type="ECO:0000313" key="2">
    <source>
        <dbReference type="EMBL" id="KAJ5218303.1"/>
    </source>
</evidence>